<evidence type="ECO:0000313" key="2">
    <source>
        <dbReference type="Proteomes" id="UP000335415"/>
    </source>
</evidence>
<organism evidence="1 2">
    <name type="scientific">Affinibrenneria salicis</name>
    <dbReference type="NCBI Taxonomy" id="2590031"/>
    <lineage>
        <taxon>Bacteria</taxon>
        <taxon>Pseudomonadati</taxon>
        <taxon>Pseudomonadota</taxon>
        <taxon>Gammaproteobacteria</taxon>
        <taxon>Enterobacterales</taxon>
        <taxon>Pectobacteriaceae</taxon>
        <taxon>Affinibrenneria</taxon>
    </lineage>
</organism>
<accession>A0A5J5FWW4</accession>
<dbReference type="EMBL" id="VYKJ01000009">
    <property type="protein sequence ID" value="KAA8998166.1"/>
    <property type="molecule type" value="Genomic_DNA"/>
</dbReference>
<dbReference type="Proteomes" id="UP000335415">
    <property type="component" value="Unassembled WGS sequence"/>
</dbReference>
<name>A0A5J5FWW4_9GAMM</name>
<dbReference type="AlphaFoldDB" id="A0A5J5FWW4"/>
<evidence type="ECO:0000313" key="1">
    <source>
        <dbReference type="EMBL" id="KAA8998166.1"/>
    </source>
</evidence>
<protein>
    <submittedName>
        <fullName evidence="1">Uncharacterized protein</fullName>
    </submittedName>
</protein>
<proteinExistence type="predicted"/>
<dbReference type="RefSeq" id="WP_150436225.1">
    <property type="nucleotide sequence ID" value="NZ_VYKJ01000009.1"/>
</dbReference>
<keyword evidence="2" id="KW-1185">Reference proteome</keyword>
<reference evidence="1 2" key="1">
    <citation type="submission" date="2019-09" db="EMBL/GenBank/DDBJ databases">
        <authorList>
            <person name="Li Y."/>
        </authorList>
    </citation>
    <scope>NUCLEOTIDE SEQUENCE [LARGE SCALE GENOMIC DNA]</scope>
    <source>
        <strain evidence="1 2">L3-3HA</strain>
    </source>
</reference>
<sequence>MGIVLEKSGINLNDFTVQKFTLISNMNPGKRTGENTSFLRVKRLRKNVVQADCAGQKGIVLSRMTEAPLTILMSGMAPECQ</sequence>
<gene>
    <name evidence="1" type="ORF">FJU30_17280</name>
</gene>
<comment type="caution">
    <text evidence="1">The sequence shown here is derived from an EMBL/GenBank/DDBJ whole genome shotgun (WGS) entry which is preliminary data.</text>
</comment>